<evidence type="ECO:0000256" key="1">
    <source>
        <dbReference type="ARBA" id="ARBA00004651"/>
    </source>
</evidence>
<dbReference type="Pfam" id="PF00528">
    <property type="entry name" value="BPD_transp_1"/>
    <property type="match status" value="1"/>
</dbReference>
<evidence type="ECO:0000256" key="5">
    <source>
        <dbReference type="ARBA" id="ARBA00022989"/>
    </source>
</evidence>
<evidence type="ECO:0000256" key="3">
    <source>
        <dbReference type="ARBA" id="ARBA00022475"/>
    </source>
</evidence>
<organism evidence="9 10">
    <name type="scientific">Salsuginibacillus halophilus</name>
    <dbReference type="NCBI Taxonomy" id="517424"/>
    <lineage>
        <taxon>Bacteria</taxon>
        <taxon>Bacillati</taxon>
        <taxon>Bacillota</taxon>
        <taxon>Bacilli</taxon>
        <taxon>Bacillales</taxon>
        <taxon>Bacillaceae</taxon>
        <taxon>Salsuginibacillus</taxon>
    </lineage>
</organism>
<dbReference type="NCBIfam" id="NF045472">
    <property type="entry name" value="Opp4B"/>
    <property type="match status" value="1"/>
</dbReference>
<evidence type="ECO:0000313" key="10">
    <source>
        <dbReference type="Proteomes" id="UP000242310"/>
    </source>
</evidence>
<feature type="transmembrane region" description="Helical" evidence="7">
    <location>
        <begin position="286"/>
        <end position="312"/>
    </location>
</feature>
<proteinExistence type="inferred from homology"/>
<name>A0A2P8HI34_9BACI</name>
<evidence type="ECO:0000313" key="9">
    <source>
        <dbReference type="EMBL" id="PSL45884.1"/>
    </source>
</evidence>
<comment type="subcellular location">
    <subcellularLocation>
        <location evidence="1 7">Cell membrane</location>
        <topology evidence="1 7">Multi-pass membrane protein</topology>
    </subcellularLocation>
</comment>
<dbReference type="PANTHER" id="PTHR43163">
    <property type="entry name" value="DIPEPTIDE TRANSPORT SYSTEM PERMEASE PROTEIN DPPB-RELATED"/>
    <property type="match status" value="1"/>
</dbReference>
<reference evidence="9 10" key="1">
    <citation type="submission" date="2018-03" db="EMBL/GenBank/DDBJ databases">
        <title>Genomic Encyclopedia of Type Strains, Phase III (KMG-III): the genomes of soil and plant-associated and newly described type strains.</title>
        <authorList>
            <person name="Whitman W."/>
        </authorList>
    </citation>
    <scope>NUCLEOTIDE SEQUENCE [LARGE SCALE GENOMIC DNA]</scope>
    <source>
        <strain evidence="9 10">CGMCC 1.07653</strain>
    </source>
</reference>
<keyword evidence="4 7" id="KW-0812">Transmembrane</keyword>
<keyword evidence="10" id="KW-1185">Reference proteome</keyword>
<keyword evidence="2 7" id="KW-0813">Transport</keyword>
<sequence>MWKFIVRRIIIMFPQLVLLSMIVFILAQLMPGDVTSSLAMDPNVSPEQQEQIREDLGLNEPWHTQYLNWVGSVVQGDFGHSFTHSVPVSDLIWHRMVNSIWLGVAALIFVYMLALPLGLISGRWNDTIADRLITGYTYIGFAAPLFIFALVMLFIFGFQLGWFPTGGSVDPGLTGWDFFTSKVYHLLLPALSLALIGTVTTVQYLRSEVIETKQKEFISTARAKGVPEPKVYTNHIFRNSLLPIAAVFGYEVTTLIGGSIFVEQIFSYPGMGQLFLESIQVRDFPVVTAIVMLFGVAAILGALLSDIIMSIVDPRIRIK</sequence>
<dbReference type="RefSeq" id="WP_106588555.1">
    <property type="nucleotide sequence ID" value="NZ_PYAV01000006.1"/>
</dbReference>
<feature type="transmembrane region" description="Helical" evidence="7">
    <location>
        <begin position="183"/>
        <end position="205"/>
    </location>
</feature>
<evidence type="ECO:0000256" key="6">
    <source>
        <dbReference type="ARBA" id="ARBA00023136"/>
    </source>
</evidence>
<dbReference type="PROSITE" id="PS50928">
    <property type="entry name" value="ABC_TM1"/>
    <property type="match status" value="1"/>
</dbReference>
<dbReference type="AlphaFoldDB" id="A0A2P8HI34"/>
<feature type="domain" description="ABC transmembrane type-1" evidence="8">
    <location>
        <begin position="96"/>
        <end position="305"/>
    </location>
</feature>
<protein>
    <submittedName>
        <fullName evidence="9">Peptide/nickel transport system permease protein/peptide/nickel transport system permease protein</fullName>
    </submittedName>
</protein>
<dbReference type="InterPro" id="IPR035906">
    <property type="entry name" value="MetI-like_sf"/>
</dbReference>
<keyword evidence="3" id="KW-1003">Cell membrane</keyword>
<evidence type="ECO:0000256" key="2">
    <source>
        <dbReference type="ARBA" id="ARBA00022448"/>
    </source>
</evidence>
<dbReference type="InterPro" id="IPR045621">
    <property type="entry name" value="BPD_transp_1_N"/>
</dbReference>
<dbReference type="InterPro" id="IPR000515">
    <property type="entry name" value="MetI-like"/>
</dbReference>
<dbReference type="EMBL" id="PYAV01000006">
    <property type="protein sequence ID" value="PSL45884.1"/>
    <property type="molecule type" value="Genomic_DNA"/>
</dbReference>
<feature type="transmembrane region" description="Helical" evidence="7">
    <location>
        <begin position="100"/>
        <end position="120"/>
    </location>
</feature>
<dbReference type="Gene3D" id="1.10.3720.10">
    <property type="entry name" value="MetI-like"/>
    <property type="match status" value="1"/>
</dbReference>
<dbReference type="GO" id="GO:0055085">
    <property type="term" value="P:transmembrane transport"/>
    <property type="evidence" value="ECO:0007669"/>
    <property type="project" value="InterPro"/>
</dbReference>
<dbReference type="SUPFAM" id="SSF161098">
    <property type="entry name" value="MetI-like"/>
    <property type="match status" value="1"/>
</dbReference>
<accession>A0A2P8HI34</accession>
<dbReference type="PANTHER" id="PTHR43163:SF6">
    <property type="entry name" value="DIPEPTIDE TRANSPORT SYSTEM PERMEASE PROTEIN DPPB-RELATED"/>
    <property type="match status" value="1"/>
</dbReference>
<dbReference type="OrthoDB" id="9773683at2"/>
<dbReference type="Pfam" id="PF19300">
    <property type="entry name" value="BPD_transp_1_N"/>
    <property type="match status" value="1"/>
</dbReference>
<evidence type="ECO:0000259" key="8">
    <source>
        <dbReference type="PROSITE" id="PS50928"/>
    </source>
</evidence>
<feature type="transmembrane region" description="Helical" evidence="7">
    <location>
        <begin position="241"/>
        <end position="266"/>
    </location>
</feature>
<feature type="transmembrane region" description="Helical" evidence="7">
    <location>
        <begin position="141"/>
        <end position="163"/>
    </location>
</feature>
<evidence type="ECO:0000256" key="4">
    <source>
        <dbReference type="ARBA" id="ARBA00022692"/>
    </source>
</evidence>
<evidence type="ECO:0000256" key="7">
    <source>
        <dbReference type="RuleBase" id="RU363032"/>
    </source>
</evidence>
<gene>
    <name evidence="9" type="ORF">B0H94_106139</name>
</gene>
<dbReference type="CDD" id="cd06261">
    <property type="entry name" value="TM_PBP2"/>
    <property type="match status" value="1"/>
</dbReference>
<dbReference type="GO" id="GO:0005886">
    <property type="term" value="C:plasma membrane"/>
    <property type="evidence" value="ECO:0007669"/>
    <property type="project" value="UniProtKB-SubCell"/>
</dbReference>
<keyword evidence="5 7" id="KW-1133">Transmembrane helix</keyword>
<dbReference type="Proteomes" id="UP000242310">
    <property type="component" value="Unassembled WGS sequence"/>
</dbReference>
<comment type="similarity">
    <text evidence="7">Belongs to the binding-protein-dependent transport system permease family.</text>
</comment>
<comment type="caution">
    <text evidence="9">The sequence shown here is derived from an EMBL/GenBank/DDBJ whole genome shotgun (WGS) entry which is preliminary data.</text>
</comment>
<keyword evidence="6 7" id="KW-0472">Membrane</keyword>